<comment type="caution">
    <text evidence="3">The sequence shown here is derived from an EMBL/GenBank/DDBJ whole genome shotgun (WGS) entry which is preliminary data.</text>
</comment>
<organism evidence="3 4">
    <name type="scientific">Sphingobacterium olei</name>
    <dbReference type="NCBI Taxonomy" id="2571155"/>
    <lineage>
        <taxon>Bacteria</taxon>
        <taxon>Pseudomonadati</taxon>
        <taxon>Bacteroidota</taxon>
        <taxon>Sphingobacteriia</taxon>
        <taxon>Sphingobacteriales</taxon>
        <taxon>Sphingobacteriaceae</taxon>
        <taxon>Sphingobacterium</taxon>
    </lineage>
</organism>
<dbReference type="Proteomes" id="UP000306808">
    <property type="component" value="Unassembled WGS sequence"/>
</dbReference>
<dbReference type="AlphaFoldDB" id="A0A4U0P724"/>
<gene>
    <name evidence="3" type="ORF">FAZ15_03050</name>
</gene>
<feature type="region of interest" description="Disordered" evidence="1">
    <location>
        <begin position="172"/>
        <end position="195"/>
    </location>
</feature>
<sequence length="195" mass="22505">MSKNKLDVTPKFITEDILLNKIYEFRGQKVMLDSDLAELYGVETKRLNEQVRRNLTRFPEDFMFTLDKDEVEILKSQIATSSWGGRRNTPNVFSEHGVLMLSSVLNSEQAIQVNIQIMRIFAKIRQYLANNTEVKLEIAEIKYAVEKITKKQKGQDQNIELLFEYIDRLQEKQDSPAPKKAKSIMGFEVGGKGKN</sequence>
<proteinExistence type="predicted"/>
<keyword evidence="4" id="KW-1185">Reference proteome</keyword>
<name>A0A4U0P724_9SPHI</name>
<dbReference type="OrthoDB" id="9816206at2"/>
<evidence type="ECO:0000313" key="3">
    <source>
        <dbReference type="EMBL" id="TJZ63276.1"/>
    </source>
</evidence>
<reference evidence="3 4" key="1">
    <citation type="submission" date="2019-04" db="EMBL/GenBank/DDBJ databases">
        <title>Sphingobacterium olei sp. nov., isolated from oil-contaminated soil.</title>
        <authorList>
            <person name="Liu B."/>
        </authorList>
    </citation>
    <scope>NUCLEOTIDE SEQUENCE [LARGE SCALE GENOMIC DNA]</scope>
    <source>
        <strain evidence="3 4">HAL-9</strain>
    </source>
</reference>
<evidence type="ECO:0000259" key="2">
    <source>
        <dbReference type="Pfam" id="PF10543"/>
    </source>
</evidence>
<dbReference type="Pfam" id="PF10543">
    <property type="entry name" value="ORF6N"/>
    <property type="match status" value="1"/>
</dbReference>
<dbReference type="EMBL" id="SUME01000001">
    <property type="protein sequence ID" value="TJZ63276.1"/>
    <property type="molecule type" value="Genomic_DNA"/>
</dbReference>
<protein>
    <submittedName>
        <fullName evidence="3">ORF6N domain-containing protein</fullName>
    </submittedName>
</protein>
<dbReference type="RefSeq" id="WP_136899819.1">
    <property type="nucleotide sequence ID" value="NZ_SUME01000001.1"/>
</dbReference>
<evidence type="ECO:0000256" key="1">
    <source>
        <dbReference type="SAM" id="MobiDB-lite"/>
    </source>
</evidence>
<dbReference type="InterPro" id="IPR018873">
    <property type="entry name" value="KilA-N_DNA-bd_domain"/>
</dbReference>
<evidence type="ECO:0000313" key="4">
    <source>
        <dbReference type="Proteomes" id="UP000306808"/>
    </source>
</evidence>
<accession>A0A4U0P724</accession>
<feature type="domain" description="KilA-N DNA-binding" evidence="2">
    <location>
        <begin position="20"/>
        <end position="104"/>
    </location>
</feature>